<accession>A0A392RKG5</accession>
<feature type="signal peptide" evidence="1">
    <location>
        <begin position="1"/>
        <end position="20"/>
    </location>
</feature>
<evidence type="ECO:0000256" key="1">
    <source>
        <dbReference type="SAM" id="SignalP"/>
    </source>
</evidence>
<protein>
    <recommendedName>
        <fullName evidence="4">Secreted protein</fullName>
    </recommendedName>
</protein>
<feature type="chain" id="PRO_5017265403" description="Secreted protein" evidence="1">
    <location>
        <begin position="21"/>
        <end position="89"/>
    </location>
</feature>
<keyword evidence="3" id="KW-1185">Reference proteome</keyword>
<proteinExistence type="predicted"/>
<sequence length="89" mass="10280">MSIKLMMFGVKLILIPVLRWIKMVVDRTRFIYGWQAWFNAKQQQNRVHQVQREPTSHDAVGEAGTAMVFFSVLRRDDIGIIRSGTTSCP</sequence>
<evidence type="ECO:0008006" key="4">
    <source>
        <dbReference type="Google" id="ProtNLM"/>
    </source>
</evidence>
<reference evidence="2 3" key="1">
    <citation type="journal article" date="2018" name="Front. Plant Sci.">
        <title>Red Clover (Trifolium pratense) and Zigzag Clover (T. medium) - A Picture of Genomic Similarities and Differences.</title>
        <authorList>
            <person name="Dluhosova J."/>
            <person name="Istvanek J."/>
            <person name="Nedelnik J."/>
            <person name="Repkova J."/>
        </authorList>
    </citation>
    <scope>NUCLEOTIDE SEQUENCE [LARGE SCALE GENOMIC DNA]</scope>
    <source>
        <strain evidence="3">cv. 10/8</strain>
        <tissue evidence="2">Leaf</tissue>
    </source>
</reference>
<keyword evidence="1" id="KW-0732">Signal</keyword>
<dbReference type="Proteomes" id="UP000265520">
    <property type="component" value="Unassembled WGS sequence"/>
</dbReference>
<dbReference type="EMBL" id="LXQA010240929">
    <property type="protein sequence ID" value="MCI37113.1"/>
    <property type="molecule type" value="Genomic_DNA"/>
</dbReference>
<organism evidence="2 3">
    <name type="scientific">Trifolium medium</name>
    <dbReference type="NCBI Taxonomy" id="97028"/>
    <lineage>
        <taxon>Eukaryota</taxon>
        <taxon>Viridiplantae</taxon>
        <taxon>Streptophyta</taxon>
        <taxon>Embryophyta</taxon>
        <taxon>Tracheophyta</taxon>
        <taxon>Spermatophyta</taxon>
        <taxon>Magnoliopsida</taxon>
        <taxon>eudicotyledons</taxon>
        <taxon>Gunneridae</taxon>
        <taxon>Pentapetalae</taxon>
        <taxon>rosids</taxon>
        <taxon>fabids</taxon>
        <taxon>Fabales</taxon>
        <taxon>Fabaceae</taxon>
        <taxon>Papilionoideae</taxon>
        <taxon>50 kb inversion clade</taxon>
        <taxon>NPAAA clade</taxon>
        <taxon>Hologalegina</taxon>
        <taxon>IRL clade</taxon>
        <taxon>Trifolieae</taxon>
        <taxon>Trifolium</taxon>
    </lineage>
</organism>
<name>A0A392RKG5_9FABA</name>
<evidence type="ECO:0000313" key="3">
    <source>
        <dbReference type="Proteomes" id="UP000265520"/>
    </source>
</evidence>
<dbReference type="AlphaFoldDB" id="A0A392RKG5"/>
<comment type="caution">
    <text evidence="2">The sequence shown here is derived from an EMBL/GenBank/DDBJ whole genome shotgun (WGS) entry which is preliminary data.</text>
</comment>
<evidence type="ECO:0000313" key="2">
    <source>
        <dbReference type="EMBL" id="MCI37113.1"/>
    </source>
</evidence>